<evidence type="ECO:0000256" key="4">
    <source>
        <dbReference type="ARBA" id="ARBA00022989"/>
    </source>
</evidence>
<sequence>MVWTPLYGLIAWGSARAIDNARGKERAALGRAVGVNLVLNAGWPGVFFGARRPRGALAEIVALNLSNADLVRRAWRVDQGAALALVPYAAWTGFATALNASIVLRNPQLAGHGVRTGSGRCQAGSPS</sequence>
<evidence type="ECO:0000256" key="5">
    <source>
        <dbReference type="ARBA" id="ARBA00023136"/>
    </source>
</evidence>
<evidence type="ECO:0000313" key="7">
    <source>
        <dbReference type="Proteomes" id="UP001501237"/>
    </source>
</evidence>
<evidence type="ECO:0000256" key="1">
    <source>
        <dbReference type="ARBA" id="ARBA00004141"/>
    </source>
</evidence>
<dbReference type="PANTHER" id="PTHR10057:SF0">
    <property type="entry name" value="TRANSLOCATOR PROTEIN"/>
    <property type="match status" value="1"/>
</dbReference>
<keyword evidence="3" id="KW-0812">Transmembrane</keyword>
<proteinExistence type="inferred from homology"/>
<evidence type="ECO:0000256" key="2">
    <source>
        <dbReference type="ARBA" id="ARBA00007524"/>
    </source>
</evidence>
<comment type="subcellular location">
    <subcellularLocation>
        <location evidence="1">Membrane</location>
        <topology evidence="1">Multi-pass membrane protein</topology>
    </subcellularLocation>
</comment>
<dbReference type="Proteomes" id="UP001501237">
    <property type="component" value="Unassembled WGS sequence"/>
</dbReference>
<organism evidence="6 7">
    <name type="scientific">Actinocorallia longicatena</name>
    <dbReference type="NCBI Taxonomy" id="111803"/>
    <lineage>
        <taxon>Bacteria</taxon>
        <taxon>Bacillati</taxon>
        <taxon>Actinomycetota</taxon>
        <taxon>Actinomycetes</taxon>
        <taxon>Streptosporangiales</taxon>
        <taxon>Thermomonosporaceae</taxon>
        <taxon>Actinocorallia</taxon>
    </lineage>
</organism>
<dbReference type="PANTHER" id="PTHR10057">
    <property type="entry name" value="PERIPHERAL-TYPE BENZODIAZEPINE RECEPTOR"/>
    <property type="match status" value="1"/>
</dbReference>
<keyword evidence="7" id="KW-1185">Reference proteome</keyword>
<reference evidence="7" key="1">
    <citation type="journal article" date="2019" name="Int. J. Syst. Evol. Microbiol.">
        <title>The Global Catalogue of Microorganisms (GCM) 10K type strain sequencing project: providing services to taxonomists for standard genome sequencing and annotation.</title>
        <authorList>
            <consortium name="The Broad Institute Genomics Platform"/>
            <consortium name="The Broad Institute Genome Sequencing Center for Infectious Disease"/>
            <person name="Wu L."/>
            <person name="Ma J."/>
        </authorList>
    </citation>
    <scope>NUCLEOTIDE SEQUENCE [LARGE SCALE GENOMIC DNA]</scope>
    <source>
        <strain evidence="7">JCM 9377</strain>
    </source>
</reference>
<dbReference type="CDD" id="cd15904">
    <property type="entry name" value="TSPO_MBR"/>
    <property type="match status" value="1"/>
</dbReference>
<comment type="caution">
    <text evidence="6">The sequence shown here is derived from an EMBL/GenBank/DDBJ whole genome shotgun (WGS) entry which is preliminary data.</text>
</comment>
<keyword evidence="5" id="KW-0472">Membrane</keyword>
<evidence type="ECO:0000313" key="6">
    <source>
        <dbReference type="EMBL" id="GAA3224584.1"/>
    </source>
</evidence>
<dbReference type="Gene3D" id="1.20.1260.100">
    <property type="entry name" value="TspO/MBR protein"/>
    <property type="match status" value="1"/>
</dbReference>
<gene>
    <name evidence="6" type="ORF">GCM10010468_51720</name>
</gene>
<dbReference type="EMBL" id="BAAAUV010000014">
    <property type="protein sequence ID" value="GAA3224584.1"/>
    <property type="molecule type" value="Genomic_DNA"/>
</dbReference>
<dbReference type="InterPro" id="IPR004307">
    <property type="entry name" value="TspO_MBR"/>
</dbReference>
<dbReference type="InterPro" id="IPR038330">
    <property type="entry name" value="TspO/MBR-related_sf"/>
</dbReference>
<keyword evidence="4" id="KW-1133">Transmembrane helix</keyword>
<name>A0ABP6QFM9_9ACTN</name>
<dbReference type="Pfam" id="PF03073">
    <property type="entry name" value="TspO_MBR"/>
    <property type="match status" value="1"/>
</dbReference>
<evidence type="ECO:0008006" key="8">
    <source>
        <dbReference type="Google" id="ProtNLM"/>
    </source>
</evidence>
<protein>
    <recommendedName>
        <fullName evidence="8">TspO/MBR related protein</fullName>
    </recommendedName>
</protein>
<evidence type="ECO:0000256" key="3">
    <source>
        <dbReference type="ARBA" id="ARBA00022692"/>
    </source>
</evidence>
<comment type="similarity">
    <text evidence="2">Belongs to the TspO/BZRP family.</text>
</comment>
<accession>A0ABP6QFM9</accession>